<dbReference type="EMBL" id="LR790853">
    <property type="protein sequence ID" value="CAB3266715.1"/>
    <property type="molecule type" value="mRNA"/>
</dbReference>
<dbReference type="GO" id="GO:0015031">
    <property type="term" value="P:protein transport"/>
    <property type="evidence" value="ECO:0007669"/>
    <property type="project" value="UniProtKB-KW"/>
</dbReference>
<evidence type="ECO:0000256" key="8">
    <source>
        <dbReference type="ARBA" id="ARBA00022989"/>
    </source>
</evidence>
<accession>A0A6F9DV12</accession>
<evidence type="ECO:0000256" key="6">
    <source>
        <dbReference type="ARBA" id="ARBA00022824"/>
    </source>
</evidence>
<feature type="transmembrane region" description="Helical" evidence="10">
    <location>
        <begin position="207"/>
        <end position="224"/>
    </location>
</feature>
<evidence type="ECO:0000256" key="10">
    <source>
        <dbReference type="SAM" id="Phobius"/>
    </source>
</evidence>
<feature type="transmembrane region" description="Helical" evidence="10">
    <location>
        <begin position="183"/>
        <end position="200"/>
    </location>
</feature>
<evidence type="ECO:0000256" key="5">
    <source>
        <dbReference type="ARBA" id="ARBA00022692"/>
    </source>
</evidence>
<dbReference type="PANTHER" id="PTHR23427">
    <property type="entry name" value="SURFEIT LOCUS PROTEIN"/>
    <property type="match status" value="1"/>
</dbReference>
<keyword evidence="8 10" id="KW-1133">Transmembrane helix</keyword>
<dbReference type="InterPro" id="IPR002995">
    <property type="entry name" value="Surf4"/>
</dbReference>
<evidence type="ECO:0000256" key="9">
    <source>
        <dbReference type="ARBA" id="ARBA00023136"/>
    </source>
</evidence>
<dbReference type="Pfam" id="PF02077">
    <property type="entry name" value="SURF4"/>
    <property type="match status" value="1"/>
</dbReference>
<reference evidence="11" key="1">
    <citation type="submission" date="2020-04" db="EMBL/GenBank/DDBJ databases">
        <authorList>
            <person name="Neveu A P."/>
        </authorList>
    </citation>
    <scope>NUCLEOTIDE SEQUENCE</scope>
    <source>
        <tissue evidence="11">Whole embryo</tissue>
    </source>
</reference>
<feature type="transmembrane region" description="Helical" evidence="10">
    <location>
        <begin position="244"/>
        <end position="263"/>
    </location>
</feature>
<protein>
    <recommendedName>
        <fullName evidence="3">Surfeit locus protein 4</fullName>
    </recommendedName>
</protein>
<keyword evidence="5 10" id="KW-0812">Transmembrane</keyword>
<organism evidence="11">
    <name type="scientific">Phallusia mammillata</name>
    <dbReference type="NCBI Taxonomy" id="59560"/>
    <lineage>
        <taxon>Eukaryota</taxon>
        <taxon>Metazoa</taxon>
        <taxon>Chordata</taxon>
        <taxon>Tunicata</taxon>
        <taxon>Ascidiacea</taxon>
        <taxon>Phlebobranchia</taxon>
        <taxon>Ascidiidae</taxon>
        <taxon>Phallusia</taxon>
    </lineage>
</organism>
<dbReference type="PANTHER" id="PTHR23427:SF1">
    <property type="entry name" value="SURFEIT LOCUS PROTEIN 4"/>
    <property type="match status" value="1"/>
</dbReference>
<evidence type="ECO:0000256" key="1">
    <source>
        <dbReference type="ARBA" id="ARBA00004477"/>
    </source>
</evidence>
<feature type="transmembrane region" description="Helical" evidence="10">
    <location>
        <begin position="91"/>
        <end position="111"/>
    </location>
</feature>
<feature type="transmembrane region" description="Helical" evidence="10">
    <location>
        <begin position="55"/>
        <end position="79"/>
    </location>
</feature>
<dbReference type="GO" id="GO:0007030">
    <property type="term" value="P:Golgi organization"/>
    <property type="evidence" value="ECO:0007669"/>
    <property type="project" value="TreeGrafter"/>
</dbReference>
<comment type="subcellular location">
    <subcellularLocation>
        <location evidence="1">Endoplasmic reticulum membrane</location>
        <topology evidence="1">Multi-pass membrane protein</topology>
    </subcellularLocation>
</comment>
<dbReference type="AlphaFoldDB" id="A0A6F9DV12"/>
<proteinExistence type="evidence at transcript level"/>
<dbReference type="GO" id="GO:0005793">
    <property type="term" value="C:endoplasmic reticulum-Golgi intermediate compartment"/>
    <property type="evidence" value="ECO:0007669"/>
    <property type="project" value="TreeGrafter"/>
</dbReference>
<dbReference type="GO" id="GO:0005789">
    <property type="term" value="C:endoplasmic reticulum membrane"/>
    <property type="evidence" value="ECO:0007669"/>
    <property type="project" value="UniProtKB-SubCell"/>
</dbReference>
<evidence type="ECO:0000256" key="2">
    <source>
        <dbReference type="ARBA" id="ARBA00006945"/>
    </source>
</evidence>
<evidence type="ECO:0000256" key="4">
    <source>
        <dbReference type="ARBA" id="ARBA00022448"/>
    </source>
</evidence>
<comment type="similarity">
    <text evidence="2">Belongs to the SURF4 family.</text>
</comment>
<evidence type="ECO:0000256" key="3">
    <source>
        <dbReference type="ARBA" id="ARBA00018454"/>
    </source>
</evidence>
<keyword evidence="6" id="KW-0256">Endoplasmic reticulum</keyword>
<sequence>MSSQATLLSKAEDAADNILRHTKYVLPHIGRFCLVSTFIEDGIRMWVQWGEQRDYIASTWSCGTFIASLFVLINMLGQVGACTGVLLRKQVPIMCGVLFFIIGLQTIAYSILWDIKFLARNLALVGAVMLLLAESKSEARSLFAGVPQLDRNTPKSYMQLSGRVLLVLMFMTLLHFTANPVDLIQNIVGSALMVLVCVGYKTKLSAMVLVLWLFIINFYQNQFWNYATTRAMHDFLKYDFFQTLSVIGGLMMVVSLGPGGVSLDERKKLY</sequence>
<evidence type="ECO:0000256" key="7">
    <source>
        <dbReference type="ARBA" id="ARBA00022927"/>
    </source>
</evidence>
<gene>
    <name evidence="11" type="primary">Surf4</name>
</gene>
<feature type="transmembrane region" description="Helical" evidence="10">
    <location>
        <begin position="160"/>
        <end position="177"/>
    </location>
</feature>
<evidence type="ECO:0000313" key="11">
    <source>
        <dbReference type="EMBL" id="CAB3266715.1"/>
    </source>
</evidence>
<keyword evidence="9 10" id="KW-0472">Membrane</keyword>
<name>A0A6F9DV12_9ASCI</name>
<keyword evidence="7" id="KW-0653">Protein transport</keyword>
<dbReference type="InterPro" id="IPR045214">
    <property type="entry name" value="Surf1/Surf4"/>
</dbReference>
<keyword evidence="4" id="KW-0813">Transport</keyword>